<gene>
    <name evidence="2" type="ORF">Csa_7G047300</name>
</gene>
<dbReference type="EMBL" id="CM002928">
    <property type="protein sequence ID" value="KGN43594.1"/>
    <property type="molecule type" value="Genomic_DNA"/>
</dbReference>
<dbReference type="Proteomes" id="UP000029981">
    <property type="component" value="Chromosome 7"/>
</dbReference>
<evidence type="ECO:0000313" key="2">
    <source>
        <dbReference type="EMBL" id="KGN43594.1"/>
    </source>
</evidence>
<feature type="region of interest" description="Disordered" evidence="1">
    <location>
        <begin position="23"/>
        <end position="43"/>
    </location>
</feature>
<protein>
    <submittedName>
        <fullName evidence="2">Uncharacterized protein</fullName>
    </submittedName>
</protein>
<reference evidence="2 3" key="4">
    <citation type="journal article" date="2011" name="BMC Genomics">
        <title>RNA-Seq improves annotation of protein-coding genes in the cucumber genome.</title>
        <authorList>
            <person name="Li Z."/>
            <person name="Zhang Z."/>
            <person name="Yan P."/>
            <person name="Huang S."/>
            <person name="Fei Z."/>
            <person name="Lin K."/>
        </authorList>
    </citation>
    <scope>NUCLEOTIDE SEQUENCE [LARGE SCALE GENOMIC DNA]</scope>
    <source>
        <strain evidence="3">cv. 9930</strain>
    </source>
</reference>
<dbReference type="PROSITE" id="PS50890">
    <property type="entry name" value="PUA"/>
    <property type="match status" value="1"/>
</dbReference>
<evidence type="ECO:0000313" key="3">
    <source>
        <dbReference type="Proteomes" id="UP000029981"/>
    </source>
</evidence>
<reference evidence="2 3" key="3">
    <citation type="journal article" date="2010" name="BMC Genomics">
        <title>Transcriptome sequencing and comparative analysis of cucumber flowers with different sex types.</title>
        <authorList>
            <person name="Guo S."/>
            <person name="Zheng Y."/>
            <person name="Joung J.G."/>
            <person name="Liu S."/>
            <person name="Zhang Z."/>
            <person name="Crasta O.R."/>
            <person name="Sobral B.W."/>
            <person name="Xu Y."/>
            <person name="Huang S."/>
            <person name="Fei Z."/>
        </authorList>
    </citation>
    <scope>NUCLEOTIDE SEQUENCE [LARGE SCALE GENOMIC DNA]</scope>
    <source>
        <strain evidence="3">cv. 9930</strain>
    </source>
</reference>
<keyword evidence="3" id="KW-1185">Reference proteome</keyword>
<accession>A0A0A0K3Q5</accession>
<organism evidence="2 3">
    <name type="scientific">Cucumis sativus</name>
    <name type="common">Cucumber</name>
    <dbReference type="NCBI Taxonomy" id="3659"/>
    <lineage>
        <taxon>Eukaryota</taxon>
        <taxon>Viridiplantae</taxon>
        <taxon>Streptophyta</taxon>
        <taxon>Embryophyta</taxon>
        <taxon>Tracheophyta</taxon>
        <taxon>Spermatophyta</taxon>
        <taxon>Magnoliopsida</taxon>
        <taxon>eudicotyledons</taxon>
        <taxon>Gunneridae</taxon>
        <taxon>Pentapetalae</taxon>
        <taxon>rosids</taxon>
        <taxon>fabids</taxon>
        <taxon>Cucurbitales</taxon>
        <taxon>Cucurbitaceae</taxon>
        <taxon>Benincaseae</taxon>
        <taxon>Cucumis</taxon>
    </lineage>
</organism>
<sequence length="112" mass="12499">MGTCYQTRVSTEIRRSVIHVASANDTSKRPRRQRQGDHIANVGMEVSPCGGVALGEWRYESAEAESGEGKRTVEIDERRGGVWMQLIMVSGSRLWVRKGEHVGKVEPDLKGF</sequence>
<evidence type="ECO:0000256" key="1">
    <source>
        <dbReference type="SAM" id="MobiDB-lite"/>
    </source>
</evidence>
<dbReference type="Gramene" id="KGN43594">
    <property type="protein sequence ID" value="KGN43594"/>
    <property type="gene ID" value="Csa_7G047300"/>
</dbReference>
<proteinExistence type="predicted"/>
<dbReference type="AlphaFoldDB" id="A0A0A0K3Q5"/>
<reference evidence="2 3" key="1">
    <citation type="journal article" date="2009" name="Nat. Genet.">
        <title>The genome of the cucumber, Cucumis sativus L.</title>
        <authorList>
            <person name="Huang S."/>
            <person name="Li R."/>
            <person name="Zhang Z."/>
            <person name="Li L."/>
            <person name="Gu X."/>
            <person name="Fan W."/>
            <person name="Lucas W.J."/>
            <person name="Wang X."/>
            <person name="Xie B."/>
            <person name="Ni P."/>
            <person name="Ren Y."/>
            <person name="Zhu H."/>
            <person name="Li J."/>
            <person name="Lin K."/>
            <person name="Jin W."/>
            <person name="Fei Z."/>
            <person name="Li G."/>
            <person name="Staub J."/>
            <person name="Kilian A."/>
            <person name="van der Vossen E.A."/>
            <person name="Wu Y."/>
            <person name="Guo J."/>
            <person name="He J."/>
            <person name="Jia Z."/>
            <person name="Ren Y."/>
            <person name="Tian G."/>
            <person name="Lu Y."/>
            <person name="Ruan J."/>
            <person name="Qian W."/>
            <person name="Wang M."/>
            <person name="Huang Q."/>
            <person name="Li B."/>
            <person name="Xuan Z."/>
            <person name="Cao J."/>
            <person name="Asan"/>
            <person name="Wu Z."/>
            <person name="Zhang J."/>
            <person name="Cai Q."/>
            <person name="Bai Y."/>
            <person name="Zhao B."/>
            <person name="Han Y."/>
            <person name="Li Y."/>
            <person name="Li X."/>
            <person name="Wang S."/>
            <person name="Shi Q."/>
            <person name="Liu S."/>
            <person name="Cho W.K."/>
            <person name="Kim J.Y."/>
            <person name="Xu Y."/>
            <person name="Heller-Uszynska K."/>
            <person name="Miao H."/>
            <person name="Cheng Z."/>
            <person name="Zhang S."/>
            <person name="Wu J."/>
            <person name="Yang Y."/>
            <person name="Kang H."/>
            <person name="Li M."/>
            <person name="Liang H."/>
            <person name="Ren X."/>
            <person name="Shi Z."/>
            <person name="Wen M."/>
            <person name="Jian M."/>
            <person name="Yang H."/>
            <person name="Zhang G."/>
            <person name="Yang Z."/>
            <person name="Chen R."/>
            <person name="Liu S."/>
            <person name="Li J."/>
            <person name="Ma L."/>
            <person name="Liu H."/>
            <person name="Zhou Y."/>
            <person name="Zhao J."/>
            <person name="Fang X."/>
            <person name="Li G."/>
            <person name="Fang L."/>
            <person name="Li Y."/>
            <person name="Liu D."/>
            <person name="Zheng H."/>
            <person name="Zhang Y."/>
            <person name="Qin N."/>
            <person name="Li Z."/>
            <person name="Yang G."/>
            <person name="Yang S."/>
            <person name="Bolund L."/>
            <person name="Kristiansen K."/>
            <person name="Zheng H."/>
            <person name="Li S."/>
            <person name="Zhang X."/>
            <person name="Yang H."/>
            <person name="Wang J."/>
            <person name="Sun R."/>
            <person name="Zhang B."/>
            <person name="Jiang S."/>
            <person name="Wang J."/>
            <person name="Du Y."/>
            <person name="Li S."/>
        </authorList>
    </citation>
    <scope>NUCLEOTIDE SEQUENCE [LARGE SCALE GENOMIC DNA]</scope>
    <source>
        <strain evidence="3">cv. 9930</strain>
    </source>
</reference>
<reference evidence="2 3" key="2">
    <citation type="journal article" date="2009" name="PLoS ONE">
        <title>An integrated genetic and cytogenetic map of the cucumber genome.</title>
        <authorList>
            <person name="Ren Y."/>
            <person name="Zhang Z."/>
            <person name="Liu J."/>
            <person name="Staub J.E."/>
            <person name="Han Y."/>
            <person name="Cheng Z."/>
            <person name="Li X."/>
            <person name="Lu J."/>
            <person name="Miao H."/>
            <person name="Kang H."/>
            <person name="Xie B."/>
            <person name="Gu X."/>
            <person name="Wang X."/>
            <person name="Du Y."/>
            <person name="Jin W."/>
            <person name="Huang S."/>
        </authorList>
    </citation>
    <scope>NUCLEOTIDE SEQUENCE [LARGE SCALE GENOMIC DNA]</scope>
    <source>
        <strain evidence="3">cv. 9930</strain>
    </source>
</reference>
<name>A0A0A0K3Q5_CUCSA</name>